<name>A0A383D2K8_9ZZZZ</name>
<sequence>LQDFYYIYNLPREVLEDLVFSFEYEHVNGSDKGEMGSSRECFFEAVEEWENDYRPGSLSWREEGGQVIISDSRNRTTAGDMALSPADSLVYRLCESPLTVTSLCKRLPRHAPSAEAEIGGPTGIERRLKSFEARGLSYEEDGRYLSLGVPKDSASWILEV</sequence>
<proteinExistence type="predicted"/>
<feature type="non-terminal residue" evidence="1">
    <location>
        <position position="1"/>
    </location>
</feature>
<accession>A0A383D2K8</accession>
<protein>
    <submittedName>
        <fullName evidence="1">Uncharacterized protein</fullName>
    </submittedName>
</protein>
<organism evidence="1">
    <name type="scientific">marine metagenome</name>
    <dbReference type="NCBI Taxonomy" id="408172"/>
    <lineage>
        <taxon>unclassified sequences</taxon>
        <taxon>metagenomes</taxon>
        <taxon>ecological metagenomes</taxon>
    </lineage>
</organism>
<dbReference type="AlphaFoldDB" id="A0A383D2K8"/>
<dbReference type="EMBL" id="UINC01213663">
    <property type="protein sequence ID" value="SVE38544.1"/>
    <property type="molecule type" value="Genomic_DNA"/>
</dbReference>
<reference evidence="1" key="1">
    <citation type="submission" date="2018-05" db="EMBL/GenBank/DDBJ databases">
        <authorList>
            <person name="Lanie J.A."/>
            <person name="Ng W.-L."/>
            <person name="Kazmierczak K.M."/>
            <person name="Andrzejewski T.M."/>
            <person name="Davidsen T.M."/>
            <person name="Wayne K.J."/>
            <person name="Tettelin H."/>
            <person name="Glass J.I."/>
            <person name="Rusch D."/>
            <person name="Podicherti R."/>
            <person name="Tsui H.-C.T."/>
            <person name="Winkler M.E."/>
        </authorList>
    </citation>
    <scope>NUCLEOTIDE SEQUENCE</scope>
</reference>
<gene>
    <name evidence="1" type="ORF">METZ01_LOCUS491398</name>
</gene>
<evidence type="ECO:0000313" key="1">
    <source>
        <dbReference type="EMBL" id="SVE38544.1"/>
    </source>
</evidence>